<dbReference type="PRINTS" id="PR01176">
    <property type="entry name" value="GABABRECEPTR"/>
</dbReference>
<proteinExistence type="inferred from homology"/>
<dbReference type="InterPro" id="IPR017978">
    <property type="entry name" value="GPCR_3_C"/>
</dbReference>
<evidence type="ECO:0000256" key="8">
    <source>
        <dbReference type="ARBA" id="ARBA00023040"/>
    </source>
</evidence>
<keyword evidence="11" id="KW-1015">Disulfide bond</keyword>
<keyword evidence="12" id="KW-0675">Receptor</keyword>
<keyword evidence="15" id="KW-0628">Postsynaptic cell membrane</keyword>
<evidence type="ECO:0000256" key="13">
    <source>
        <dbReference type="ARBA" id="ARBA00023180"/>
    </source>
</evidence>
<feature type="compositionally biased region" description="Polar residues" evidence="20">
    <location>
        <begin position="909"/>
        <end position="936"/>
    </location>
</feature>
<feature type="transmembrane region" description="Helical" evidence="21">
    <location>
        <begin position="575"/>
        <end position="596"/>
    </location>
</feature>
<evidence type="ECO:0000256" key="3">
    <source>
        <dbReference type="ARBA" id="ARBA00022553"/>
    </source>
</evidence>
<keyword evidence="14" id="KW-0807">Transducer</keyword>
<evidence type="ECO:0000256" key="7">
    <source>
        <dbReference type="ARBA" id="ARBA00023018"/>
    </source>
</evidence>
<dbReference type="FunFam" id="3.40.50.2300:FF:000072">
    <property type="entry name" value="Gamma-aminobutyric acid type B receptor subunit 2"/>
    <property type="match status" value="2"/>
</dbReference>
<dbReference type="InterPro" id="IPR001828">
    <property type="entry name" value="ANF_lig-bd_rcpt"/>
</dbReference>
<evidence type="ECO:0000256" key="12">
    <source>
        <dbReference type="ARBA" id="ARBA00023170"/>
    </source>
</evidence>
<dbReference type="GeneID" id="110981182"/>
<keyword evidence="2" id="KW-1003">Cell membrane</keyword>
<dbReference type="PRINTS" id="PR01177">
    <property type="entry name" value="GABAB1RECPTR"/>
</dbReference>
<dbReference type="PANTHER" id="PTHR10519:SF74">
    <property type="entry name" value="GAMMA-AMINOBUTYRIC ACID TYPE B RECEPTOR SUBUNIT 2"/>
    <property type="match status" value="1"/>
</dbReference>
<feature type="transmembrane region" description="Helical" evidence="21">
    <location>
        <begin position="633"/>
        <end position="654"/>
    </location>
</feature>
<keyword evidence="4 21" id="KW-0812">Transmembrane</keyword>
<evidence type="ECO:0000256" key="17">
    <source>
        <dbReference type="ARBA" id="ARBA00073785"/>
    </source>
</evidence>
<dbReference type="GO" id="GO:0038039">
    <property type="term" value="C:G protein-coupled receptor heterodimeric complex"/>
    <property type="evidence" value="ECO:0007669"/>
    <property type="project" value="TreeGrafter"/>
</dbReference>
<dbReference type="Gene3D" id="3.40.50.2300">
    <property type="match status" value="2"/>
</dbReference>
<keyword evidence="8" id="KW-0297">G-protein coupled receptor</keyword>
<evidence type="ECO:0000259" key="23">
    <source>
        <dbReference type="PROSITE" id="PS50259"/>
    </source>
</evidence>
<dbReference type="AlphaFoldDB" id="A0A8B7YS53"/>
<evidence type="ECO:0000256" key="5">
    <source>
        <dbReference type="ARBA" id="ARBA00022729"/>
    </source>
</evidence>
<dbReference type="Pfam" id="PF01094">
    <property type="entry name" value="ANF_receptor"/>
    <property type="match status" value="1"/>
</dbReference>
<dbReference type="Pfam" id="PF00003">
    <property type="entry name" value="7tm_3"/>
    <property type="match status" value="1"/>
</dbReference>
<evidence type="ECO:0000256" key="20">
    <source>
        <dbReference type="SAM" id="MobiDB-lite"/>
    </source>
</evidence>
<feature type="domain" description="G-protein coupled receptors family 3 profile" evidence="23">
    <location>
        <begin position="529"/>
        <end position="741"/>
    </location>
</feature>
<evidence type="ECO:0000313" key="25">
    <source>
        <dbReference type="RefSeq" id="XP_022094221.1"/>
    </source>
</evidence>
<dbReference type="PROSITE" id="PS50259">
    <property type="entry name" value="G_PROTEIN_RECEP_F3_4"/>
    <property type="match status" value="1"/>
</dbReference>
<evidence type="ECO:0000256" key="9">
    <source>
        <dbReference type="ARBA" id="ARBA00023054"/>
    </source>
</evidence>
<keyword evidence="13" id="KW-0325">Glycoprotein</keyword>
<feature type="coiled-coil region" evidence="19">
    <location>
        <begin position="760"/>
        <end position="787"/>
    </location>
</feature>
<keyword evidence="24" id="KW-1185">Reference proteome</keyword>
<dbReference type="InterPro" id="IPR002455">
    <property type="entry name" value="GPCR3_GABA-B"/>
</dbReference>
<accession>A0A8B7YS53</accession>
<evidence type="ECO:0000256" key="10">
    <source>
        <dbReference type="ARBA" id="ARBA00023136"/>
    </source>
</evidence>
<dbReference type="SUPFAM" id="SSF53822">
    <property type="entry name" value="Periplasmic binding protein-like I"/>
    <property type="match status" value="1"/>
</dbReference>
<feature type="transmembrane region" description="Helical" evidence="21">
    <location>
        <begin position="495"/>
        <end position="515"/>
    </location>
</feature>
<dbReference type="RefSeq" id="XP_022094221.1">
    <property type="nucleotide sequence ID" value="XM_022238529.1"/>
</dbReference>
<keyword evidence="5 22" id="KW-0732">Signal</keyword>
<gene>
    <name evidence="25" type="primary">LOC110981182</name>
</gene>
<reference evidence="25" key="1">
    <citation type="submission" date="2025-08" db="UniProtKB">
        <authorList>
            <consortium name="RefSeq"/>
        </authorList>
    </citation>
    <scope>IDENTIFICATION</scope>
</reference>
<feature type="compositionally biased region" description="Polar residues" evidence="20">
    <location>
        <begin position="845"/>
        <end position="860"/>
    </location>
</feature>
<feature type="region of interest" description="Disordered" evidence="20">
    <location>
        <begin position="804"/>
        <end position="876"/>
    </location>
</feature>
<evidence type="ECO:0000256" key="14">
    <source>
        <dbReference type="ARBA" id="ARBA00023224"/>
    </source>
</evidence>
<dbReference type="FunFam" id="3.40.50.2300:FF:000063">
    <property type="entry name" value="Gamma-aminobutyric acid type B receptor subunit"/>
    <property type="match status" value="1"/>
</dbReference>
<evidence type="ECO:0000256" key="18">
    <source>
        <dbReference type="ARBA" id="ARBA00083903"/>
    </source>
</evidence>
<keyword evidence="9 19" id="KW-0175">Coiled coil</keyword>
<evidence type="ECO:0000256" key="6">
    <source>
        <dbReference type="ARBA" id="ARBA00022989"/>
    </source>
</evidence>
<feature type="chain" id="PRO_5034885627" description="Gamma-aminobutyric acid type B receptor subunit 2" evidence="22">
    <location>
        <begin position="24"/>
        <end position="997"/>
    </location>
</feature>
<feature type="compositionally biased region" description="Polar residues" evidence="20">
    <location>
        <begin position="811"/>
        <end position="824"/>
    </location>
</feature>
<feature type="transmembrane region" description="Helical" evidence="21">
    <location>
        <begin position="674"/>
        <end position="691"/>
    </location>
</feature>
<evidence type="ECO:0000256" key="1">
    <source>
        <dbReference type="ARBA" id="ARBA00008991"/>
    </source>
</evidence>
<evidence type="ECO:0000256" key="2">
    <source>
        <dbReference type="ARBA" id="ARBA00022475"/>
    </source>
</evidence>
<dbReference type="GO" id="GO:0004965">
    <property type="term" value="F:G protein-coupled GABA receptor activity"/>
    <property type="evidence" value="ECO:0007669"/>
    <property type="project" value="InterPro"/>
</dbReference>
<organism evidence="24 25">
    <name type="scientific">Acanthaster planci</name>
    <name type="common">Crown-of-thorns starfish</name>
    <dbReference type="NCBI Taxonomy" id="133434"/>
    <lineage>
        <taxon>Eukaryota</taxon>
        <taxon>Metazoa</taxon>
        <taxon>Echinodermata</taxon>
        <taxon>Eleutherozoa</taxon>
        <taxon>Asterozoa</taxon>
        <taxon>Asteroidea</taxon>
        <taxon>Valvatacea</taxon>
        <taxon>Valvatida</taxon>
        <taxon>Acanthasteridae</taxon>
        <taxon>Acanthaster</taxon>
    </lineage>
</organism>
<evidence type="ECO:0000256" key="11">
    <source>
        <dbReference type="ARBA" id="ARBA00023157"/>
    </source>
</evidence>
<protein>
    <recommendedName>
        <fullName evidence="17">Gamma-aminobutyric acid type B receptor subunit 2</fullName>
    </recommendedName>
    <alternativeName>
        <fullName evidence="18">G-protein coupled receptor 51</fullName>
    </alternativeName>
</protein>
<dbReference type="CDD" id="cd06366">
    <property type="entry name" value="PBP1_GABAb_receptor"/>
    <property type="match status" value="1"/>
</dbReference>
<name>A0A8B7YS53_ACAPL</name>
<feature type="signal peptide" evidence="22">
    <location>
        <begin position="1"/>
        <end position="23"/>
    </location>
</feature>
<dbReference type="OrthoDB" id="2150267at2759"/>
<evidence type="ECO:0000256" key="16">
    <source>
        <dbReference type="ARBA" id="ARBA00034104"/>
    </source>
</evidence>
<dbReference type="GO" id="GO:0007214">
    <property type="term" value="P:gamma-aminobutyric acid signaling pathway"/>
    <property type="evidence" value="ECO:0007669"/>
    <property type="project" value="TreeGrafter"/>
</dbReference>
<evidence type="ECO:0000256" key="4">
    <source>
        <dbReference type="ARBA" id="ARBA00022692"/>
    </source>
</evidence>
<evidence type="ECO:0000256" key="19">
    <source>
        <dbReference type="SAM" id="Coils"/>
    </source>
</evidence>
<dbReference type="PANTHER" id="PTHR10519">
    <property type="entry name" value="GABA-B RECEPTOR"/>
    <property type="match status" value="1"/>
</dbReference>
<comment type="subcellular location">
    <subcellularLocation>
        <location evidence="16">Postsynaptic cell membrane</location>
        <topology evidence="16">Multi-pass membrane protein</topology>
    </subcellularLocation>
</comment>
<keyword evidence="10 21" id="KW-0472">Membrane</keyword>
<keyword evidence="7" id="KW-0770">Synapse</keyword>
<dbReference type="KEGG" id="aplc:110981182"/>
<keyword evidence="3" id="KW-0597">Phosphoprotein</keyword>
<keyword evidence="6 21" id="KW-1133">Transmembrane helix</keyword>
<dbReference type="CTD" id="9568"/>
<feature type="region of interest" description="Disordered" evidence="20">
    <location>
        <begin position="895"/>
        <end position="979"/>
    </location>
</feature>
<dbReference type="Proteomes" id="UP000694845">
    <property type="component" value="Unplaced"/>
</dbReference>
<dbReference type="InterPro" id="IPR028082">
    <property type="entry name" value="Peripla_BP_I"/>
</dbReference>
<comment type="similarity">
    <text evidence="1">Belongs to the G-protein coupled receptor 3 family. GABA-B receptor subfamily.</text>
</comment>
<evidence type="ECO:0000256" key="22">
    <source>
        <dbReference type="SAM" id="SignalP"/>
    </source>
</evidence>
<feature type="transmembrane region" description="Helical" evidence="21">
    <location>
        <begin position="697"/>
        <end position="719"/>
    </location>
</feature>
<feature type="transmembrane region" description="Helical" evidence="21">
    <location>
        <begin position="456"/>
        <end position="483"/>
    </location>
</feature>
<evidence type="ECO:0000256" key="21">
    <source>
        <dbReference type="SAM" id="Phobius"/>
    </source>
</evidence>
<feature type="transmembrane region" description="Helical" evidence="21">
    <location>
        <begin position="535"/>
        <end position="554"/>
    </location>
</feature>
<dbReference type="GO" id="GO:0045211">
    <property type="term" value="C:postsynaptic membrane"/>
    <property type="evidence" value="ECO:0007669"/>
    <property type="project" value="UniProtKB-SubCell"/>
</dbReference>
<sequence length="997" mass="110984">MELLTNRFLVLLCLGASVQCTSAEDNTSASNVEYIHVTGLFPLSRKEGEIGRGVLPAVKLALQHVNDSDKVLRGYELKTIDIDTECDMAKGMKAFFDSLATGPPTYMVFGGACQAVTEPIAEAVHFWKLVQLSYGATTPALSEREKYPYFFRTVPSEMDIGSARLRLFMYFNWTTISTIHQDISRFFYAQNQQVKMMEDNGINILTEAVFADDPTPAITKLKDVKARIIVGFFDENMARKVICKAFNEGMYETTHVWLLPGWFQPDWWRSGDESDGCSQRDLQQALQGYISTDLLPLSGSDEPTESGYTPQEYEKMYNELRGNEYSTFHGYAYDGVWVMARALDSVLQALRYRGELARFQGFNYSDDVLLEMFSKAMNDTNFRGVTGIVQFRGGERLGSTVHKQLQGQELEKVAEYYAITDSLNLSSGRGFEWPGGGDKPPRDTQMTEYEQLSVSLALFGGMSAIAIAGIIMAFGFLFFNMRYRNQRYIKMSSPFLNNFIIMGGILTYVSVVLLGIDHGISLHSKAYKAICTSRAWFLCLGFTLAFGAMFSKTWRVHRIFTNIKMKKKVIKDGQLMAIVGFMAVIDLIILVVWQIVDPMKPTSLELSSRMDTSGRDVMIIPVMETCVSANMTIWLAVIYIYKGVLMIFGLFLAWETRHVSIPALNDSKYIGSSVYNVVIMCVLGVALSSVIKDNPNASYGLVSVFILFCSTVTLCLVFVPKVIEMRGNPNVNERVRVVGTMDKSRSASTSINTFDTDQKFKSLCSEKRELKSKLDEQNEMIKELEKQLFAIAPDEVPLLLQEEEQEGRSSGVDTPNSTCYSTKSQRTDTSKVCASPGSVRFCVTEPTSSDQSQKNSTPSKSRWEAPQEFAPDAGDKSSLYPLAFGGVYIGPPVTPITKPSSTPPARPSIPSSNSAPVSFNSHAVTQEPVSKSNNASLERIAQVHRPFNDSSDDVTPDGSSEDRSNNNTPPELGISYSFKSAPNEETSFVSLTRNLLD</sequence>
<evidence type="ECO:0000313" key="24">
    <source>
        <dbReference type="Proteomes" id="UP000694845"/>
    </source>
</evidence>
<evidence type="ECO:0000256" key="15">
    <source>
        <dbReference type="ARBA" id="ARBA00023257"/>
    </source>
</evidence>